<dbReference type="RefSeq" id="XP_013438821.1">
    <property type="nucleotide sequence ID" value="XM_013583367.1"/>
</dbReference>
<dbReference type="AlphaFoldDB" id="U6N6M9"/>
<reference evidence="2" key="2">
    <citation type="submission" date="2013-10" db="EMBL/GenBank/DDBJ databases">
        <authorList>
            <person name="Aslett M."/>
        </authorList>
    </citation>
    <scope>NUCLEOTIDE SEQUENCE [LARGE SCALE GENOMIC DNA]</scope>
    <source>
        <strain evidence="2">Houghton</strain>
    </source>
</reference>
<accession>U6N6M9</accession>
<feature type="region of interest" description="Disordered" evidence="1">
    <location>
        <begin position="176"/>
        <end position="208"/>
    </location>
</feature>
<keyword evidence="3" id="KW-1185">Reference proteome</keyword>
<evidence type="ECO:0000313" key="3">
    <source>
        <dbReference type="Proteomes" id="UP000030754"/>
    </source>
</evidence>
<dbReference type="OrthoDB" id="10376570at2759"/>
<protein>
    <submittedName>
        <fullName evidence="2">Uncharacterized protein</fullName>
    </submittedName>
</protein>
<proteinExistence type="predicted"/>
<evidence type="ECO:0000256" key="1">
    <source>
        <dbReference type="SAM" id="MobiDB-lite"/>
    </source>
</evidence>
<dbReference type="VEuPathDB" id="ToxoDB:ENH_00082860"/>
<feature type="compositionally biased region" description="Low complexity" evidence="1">
    <location>
        <begin position="56"/>
        <end position="68"/>
    </location>
</feature>
<dbReference type="EMBL" id="HG725938">
    <property type="protein sequence ID" value="CDJ70355.1"/>
    <property type="molecule type" value="Genomic_DNA"/>
</dbReference>
<dbReference type="Proteomes" id="UP000030754">
    <property type="component" value="Unassembled WGS sequence"/>
</dbReference>
<gene>
    <name evidence="2" type="ORF">ENH_00082860</name>
</gene>
<evidence type="ECO:0000313" key="2">
    <source>
        <dbReference type="EMBL" id="CDJ70355.1"/>
    </source>
</evidence>
<feature type="compositionally biased region" description="Polar residues" evidence="1">
    <location>
        <begin position="182"/>
        <end position="194"/>
    </location>
</feature>
<organism evidence="2 3">
    <name type="scientific">Eimeria necatrix</name>
    <dbReference type="NCBI Taxonomy" id="51315"/>
    <lineage>
        <taxon>Eukaryota</taxon>
        <taxon>Sar</taxon>
        <taxon>Alveolata</taxon>
        <taxon>Apicomplexa</taxon>
        <taxon>Conoidasida</taxon>
        <taxon>Coccidia</taxon>
        <taxon>Eucoccidiorida</taxon>
        <taxon>Eimeriorina</taxon>
        <taxon>Eimeriidae</taxon>
        <taxon>Eimeria</taxon>
    </lineage>
</organism>
<feature type="region of interest" description="Disordered" evidence="1">
    <location>
        <begin position="1"/>
        <end position="82"/>
    </location>
</feature>
<dbReference type="GeneID" id="25478415"/>
<sequence>MQKCLRATGGEAAAAAADLGNSSLSSEPSREKAATGPSRWKHLFCSGSKTGSNVEQQQQQPQQQPQQQHAEALPPSTSDSKTGLTRRLLWHQRKHHSCPTAAPAAALAAASADSAAAGGEAAAAGSASGAAQNGRAAPAAAAAAAAAANSLNPRHSTCPPLIRGRSVRFGPAEVREFLPDTESGNPSRDSTQVGHSVEKESEVNSEVKDLEAAEEWRAILEPVHRSSSGLLVSDTLGVSAADNEAEQEPQSASEDDEVGGVLSILRRDIAAAAAAAALTAADGAAAAAAQEETTQTPDAVEEDLEGGRYVCASRLFSF</sequence>
<feature type="compositionally biased region" description="Basic and acidic residues" evidence="1">
    <location>
        <begin position="196"/>
        <end position="208"/>
    </location>
</feature>
<reference evidence="2" key="1">
    <citation type="submission" date="2013-10" db="EMBL/GenBank/DDBJ databases">
        <title>Genomic analysis of the causative agents of coccidiosis in chickens.</title>
        <authorList>
            <person name="Reid A.J."/>
            <person name="Blake D."/>
            <person name="Billington K."/>
            <person name="Browne H."/>
            <person name="Dunn M."/>
            <person name="Hung S."/>
            <person name="Kawahara F."/>
            <person name="Miranda-Saavedra D."/>
            <person name="Mourier T."/>
            <person name="Nagra H."/>
            <person name="Otto T.D."/>
            <person name="Rawlings N."/>
            <person name="Sanchez A."/>
            <person name="Sanders M."/>
            <person name="Subramaniam C."/>
            <person name="Tay Y."/>
            <person name="Dear P."/>
            <person name="Doerig C."/>
            <person name="Gruber A."/>
            <person name="Parkinson J."/>
            <person name="Shirley M."/>
            <person name="Wan K.L."/>
            <person name="Berriman M."/>
            <person name="Tomley F."/>
            <person name="Pain A."/>
        </authorList>
    </citation>
    <scope>NUCLEOTIDE SEQUENCE [LARGE SCALE GENOMIC DNA]</scope>
    <source>
        <strain evidence="2">Houghton</strain>
    </source>
</reference>
<name>U6N6M9_9EIME</name>